<name>A0A0R2MPJ6_9LACO</name>
<gene>
    <name evidence="1" type="ORF">IV56_GL002355</name>
</gene>
<reference evidence="1 2" key="1">
    <citation type="journal article" date="2015" name="Genome Announc.">
        <title>Expanding the biotechnology potential of lactobacilli through comparative genomics of 213 strains and associated genera.</title>
        <authorList>
            <person name="Sun Z."/>
            <person name="Harris H.M."/>
            <person name="McCann A."/>
            <person name="Guo C."/>
            <person name="Argimon S."/>
            <person name="Zhang W."/>
            <person name="Yang X."/>
            <person name="Jeffery I.B."/>
            <person name="Cooney J.C."/>
            <person name="Kagawa T.F."/>
            <person name="Liu W."/>
            <person name="Song Y."/>
            <person name="Salvetti E."/>
            <person name="Wrobel A."/>
            <person name="Rasinkangas P."/>
            <person name="Parkhill J."/>
            <person name="Rea M.C."/>
            <person name="O'Sullivan O."/>
            <person name="Ritari J."/>
            <person name="Douillard F.P."/>
            <person name="Paul Ross R."/>
            <person name="Yang R."/>
            <person name="Briner A.E."/>
            <person name="Felis G.E."/>
            <person name="de Vos W.M."/>
            <person name="Barrangou R."/>
            <person name="Klaenhammer T.R."/>
            <person name="Caufield P.W."/>
            <person name="Cui Y."/>
            <person name="Zhang H."/>
            <person name="O'Toole P.W."/>
        </authorList>
    </citation>
    <scope>NUCLEOTIDE SEQUENCE [LARGE SCALE GENOMIC DNA]</scope>
    <source>
        <strain evidence="1 2">DSM 24301</strain>
    </source>
</reference>
<dbReference type="STRING" id="1293598.IV56_GL002355"/>
<evidence type="ECO:0000313" key="2">
    <source>
        <dbReference type="Proteomes" id="UP000050969"/>
    </source>
</evidence>
<dbReference type="Pfam" id="PF16161">
    <property type="entry name" value="DUF4867"/>
    <property type="match status" value="1"/>
</dbReference>
<accession>A0A0R2MPJ6</accession>
<dbReference type="EMBL" id="JQCE01000064">
    <property type="protein sequence ID" value="KRO15585.1"/>
    <property type="molecule type" value="Genomic_DNA"/>
</dbReference>
<dbReference type="Proteomes" id="UP000050969">
    <property type="component" value="Unassembled WGS sequence"/>
</dbReference>
<proteinExistence type="predicted"/>
<sequence>MTTYDELRKQNPTINIQQITDATFKNYGQVYTQYDVSELNTFMDQVAIPSDTNLYVPSNPAMEAIPVVQEIGRDIFGGLPIEAGECAGHADALTAFEYHQGSELNVFMSPVVMVLGKRGQMHDGQFELSDAAYFYVPAGSVIEFFSDTLHYTPCEVTSDGFKFIVMLIKGSNQPLPSDFHSDNPLLVKTNKFQFVHTSRQDKIAQGIHAGLNGELVHVKPVTM</sequence>
<dbReference type="InterPro" id="IPR032358">
    <property type="entry name" value="DUF4867"/>
</dbReference>
<protein>
    <recommendedName>
        <fullName evidence="3">DUF4867 domain-containing protein</fullName>
    </recommendedName>
</protein>
<evidence type="ECO:0008006" key="3">
    <source>
        <dbReference type="Google" id="ProtNLM"/>
    </source>
</evidence>
<dbReference type="AlphaFoldDB" id="A0A0R2MPJ6"/>
<organism evidence="1 2">
    <name type="scientific">Lacticaseibacillus saniviri JCM 17471 = DSM 24301</name>
    <dbReference type="NCBI Taxonomy" id="1293598"/>
    <lineage>
        <taxon>Bacteria</taxon>
        <taxon>Bacillati</taxon>
        <taxon>Bacillota</taxon>
        <taxon>Bacilli</taxon>
        <taxon>Lactobacillales</taxon>
        <taxon>Lactobacillaceae</taxon>
        <taxon>Lacticaseibacillus</taxon>
    </lineage>
</organism>
<dbReference type="PATRIC" id="fig|1293598.4.peg.2457"/>
<evidence type="ECO:0000313" key="1">
    <source>
        <dbReference type="EMBL" id="KRO15585.1"/>
    </source>
</evidence>
<dbReference type="RefSeq" id="WP_056993325.1">
    <property type="nucleotide sequence ID" value="NZ_JQCE01000064.1"/>
</dbReference>
<keyword evidence="2" id="KW-1185">Reference proteome</keyword>
<comment type="caution">
    <text evidence="1">The sequence shown here is derived from an EMBL/GenBank/DDBJ whole genome shotgun (WGS) entry which is preliminary data.</text>
</comment>